<proteinExistence type="predicted"/>
<protein>
    <submittedName>
        <fullName evidence="2">Uncharacterized protein</fullName>
    </submittedName>
</protein>
<dbReference type="EMBL" id="BGZK01000185">
    <property type="protein sequence ID" value="GBP26783.1"/>
    <property type="molecule type" value="Genomic_DNA"/>
</dbReference>
<dbReference type="Proteomes" id="UP000299102">
    <property type="component" value="Unassembled WGS sequence"/>
</dbReference>
<sequence>MLPDKTINNLHDSSQSDGLCPEATTTTNFVINIQSVGEFVDGPTVLPLRIEEVYQLSTAPCCSDHRERIVMEDPEIQDPAILVEEPTMVLKKRTASSLIPPAAISGTRLTRRDVNTAHCRGAEHAPRPRRRLGTSTIGAERSPRSTRAQHLGPNGITRANKENSSYATYSA</sequence>
<accession>A0A4C1UK06</accession>
<reference evidence="2 3" key="1">
    <citation type="journal article" date="2019" name="Commun. Biol.">
        <title>The bagworm genome reveals a unique fibroin gene that provides high tensile strength.</title>
        <authorList>
            <person name="Kono N."/>
            <person name="Nakamura H."/>
            <person name="Ohtoshi R."/>
            <person name="Tomita M."/>
            <person name="Numata K."/>
            <person name="Arakawa K."/>
        </authorList>
    </citation>
    <scope>NUCLEOTIDE SEQUENCE [LARGE SCALE GENOMIC DNA]</scope>
</reference>
<evidence type="ECO:0000256" key="1">
    <source>
        <dbReference type="SAM" id="MobiDB-lite"/>
    </source>
</evidence>
<gene>
    <name evidence="2" type="ORF">EVAR_81148_1</name>
</gene>
<evidence type="ECO:0000313" key="3">
    <source>
        <dbReference type="Proteomes" id="UP000299102"/>
    </source>
</evidence>
<name>A0A4C1UK06_EUMVA</name>
<organism evidence="2 3">
    <name type="scientific">Eumeta variegata</name>
    <name type="common">Bagworm moth</name>
    <name type="synonym">Eumeta japonica</name>
    <dbReference type="NCBI Taxonomy" id="151549"/>
    <lineage>
        <taxon>Eukaryota</taxon>
        <taxon>Metazoa</taxon>
        <taxon>Ecdysozoa</taxon>
        <taxon>Arthropoda</taxon>
        <taxon>Hexapoda</taxon>
        <taxon>Insecta</taxon>
        <taxon>Pterygota</taxon>
        <taxon>Neoptera</taxon>
        <taxon>Endopterygota</taxon>
        <taxon>Lepidoptera</taxon>
        <taxon>Glossata</taxon>
        <taxon>Ditrysia</taxon>
        <taxon>Tineoidea</taxon>
        <taxon>Psychidae</taxon>
        <taxon>Oiketicinae</taxon>
        <taxon>Eumeta</taxon>
    </lineage>
</organism>
<feature type="compositionally biased region" description="Polar residues" evidence="1">
    <location>
        <begin position="162"/>
        <end position="171"/>
    </location>
</feature>
<feature type="region of interest" description="Disordered" evidence="1">
    <location>
        <begin position="119"/>
        <end position="171"/>
    </location>
</feature>
<dbReference type="AlphaFoldDB" id="A0A4C1UK06"/>
<evidence type="ECO:0000313" key="2">
    <source>
        <dbReference type="EMBL" id="GBP26783.1"/>
    </source>
</evidence>
<comment type="caution">
    <text evidence="2">The sequence shown here is derived from an EMBL/GenBank/DDBJ whole genome shotgun (WGS) entry which is preliminary data.</text>
</comment>
<keyword evidence="3" id="KW-1185">Reference proteome</keyword>